<evidence type="ECO:0000256" key="1">
    <source>
        <dbReference type="SAM" id="SignalP"/>
    </source>
</evidence>
<evidence type="ECO:0000313" key="3">
    <source>
        <dbReference type="EMBL" id="CAE2229652.1"/>
    </source>
</evidence>
<feature type="signal peptide" evidence="1">
    <location>
        <begin position="1"/>
        <end position="19"/>
    </location>
</feature>
<dbReference type="InterPro" id="IPR037284">
    <property type="entry name" value="SUF_FeS_clus_asmbl_SufBD_sf"/>
</dbReference>
<name>A0A7S4IHJ1_9STRA</name>
<dbReference type="InterPro" id="IPR055346">
    <property type="entry name" value="Fe-S_cluster_assembly_SufBD"/>
</dbReference>
<dbReference type="SUPFAM" id="SSF101960">
    <property type="entry name" value="Stabilizer of iron transporter SufD"/>
    <property type="match status" value="1"/>
</dbReference>
<evidence type="ECO:0000259" key="2">
    <source>
        <dbReference type="Pfam" id="PF01458"/>
    </source>
</evidence>
<accession>A0A7S4IHJ1</accession>
<sequence length="719" mass="77088">MRLVLSPLLLSALLSAASAFAPAASFVHRSGSVSAAAGGARSATRLGVSIGLGPGEDEVAADEEAAAPSGDDDSAEIEEPDHELFRTSRLSKADEKCDEWFGSLLGAEDEEGQMNGMILGEISEEARRRILTLPELKREPVLTREDEEWTPYFSKPLPGSPILPAYGLEQFGLPVPRKNADAWRQFDVAGMVGQDYSGIAEGAGSDLEIDDATKERYVSSLAKSGAWMPDDDVAGRLVYVNGRFCPALSKETGIVRNLSGEDFASPDSVRDEIRGCLSRLTDGFTDELAAPVDDGDIQLTSNAKLSSPNHNVGDPQSQFAINSQHGSACFAALNTVRTGAVALVDVPDGHDEGVESPLPVLIVNARTSDGGAPHGVTEEDTAGVACHPRTLAIVGENSCVSIAQSCVDLDDSETDDGDEDAVGEEAARLFNGYTQVFVKAGANVTHAYIEETGGMVTPGVEGGFVEHGGQIDGSDARETESNRLSMRDTHLETIDVHVTGDEGTYRGTVMGMGGTGRSRVVHSVSLLRPGSHAEVNGFSLAGGAQRTEVRTNIHHIAQRTEVRTNIHHIAQGTESRQTQRNMVGGRATSSFRGRIRVERSAQQTNSEQLSRTILLSDKARIWTVPSLEIIADDVQCAHGATVSDMSEEELFYLRSRGLGREVARNLLMYAFVDEVSSSIDKSIQGEYDDEFGLRSRCIERLQNLVPQGERAIMGEFQSV</sequence>
<dbReference type="AlphaFoldDB" id="A0A7S4IHJ1"/>
<keyword evidence="1" id="KW-0732">Signal</keyword>
<proteinExistence type="predicted"/>
<gene>
    <name evidence="3" type="ORF">OAUR00152_LOCUS11446</name>
</gene>
<feature type="domain" description="SUF system FeS cluster assembly SufBD core" evidence="2">
    <location>
        <begin position="382"/>
        <end position="671"/>
    </location>
</feature>
<protein>
    <recommendedName>
        <fullName evidence="2">SUF system FeS cluster assembly SufBD core domain-containing protein</fullName>
    </recommendedName>
</protein>
<reference evidence="3" key="1">
    <citation type="submission" date="2021-01" db="EMBL/GenBank/DDBJ databases">
        <authorList>
            <person name="Corre E."/>
            <person name="Pelletier E."/>
            <person name="Niang G."/>
            <person name="Scheremetjew M."/>
            <person name="Finn R."/>
            <person name="Kale V."/>
            <person name="Holt S."/>
            <person name="Cochrane G."/>
            <person name="Meng A."/>
            <person name="Brown T."/>
            <person name="Cohen L."/>
        </authorList>
    </citation>
    <scope>NUCLEOTIDE SEQUENCE</scope>
    <source>
        <strain evidence="3">Isolate 1302-5</strain>
    </source>
</reference>
<dbReference type="GO" id="GO:0016226">
    <property type="term" value="P:iron-sulfur cluster assembly"/>
    <property type="evidence" value="ECO:0007669"/>
    <property type="project" value="InterPro"/>
</dbReference>
<organism evidence="3">
    <name type="scientific">Odontella aurita</name>
    <dbReference type="NCBI Taxonomy" id="265563"/>
    <lineage>
        <taxon>Eukaryota</taxon>
        <taxon>Sar</taxon>
        <taxon>Stramenopiles</taxon>
        <taxon>Ochrophyta</taxon>
        <taxon>Bacillariophyta</taxon>
        <taxon>Mediophyceae</taxon>
        <taxon>Biddulphiophycidae</taxon>
        <taxon>Eupodiscales</taxon>
        <taxon>Odontellaceae</taxon>
        <taxon>Odontella</taxon>
    </lineage>
</organism>
<feature type="chain" id="PRO_5030622640" description="SUF system FeS cluster assembly SufBD core domain-containing protein" evidence="1">
    <location>
        <begin position="20"/>
        <end position="719"/>
    </location>
</feature>
<dbReference type="PANTHER" id="PTHR43575:SF1">
    <property type="entry name" value="PROTEIN ABCI7, CHLOROPLASTIC"/>
    <property type="match status" value="1"/>
</dbReference>
<dbReference type="EMBL" id="HBKQ01016962">
    <property type="protein sequence ID" value="CAE2229652.1"/>
    <property type="molecule type" value="Transcribed_RNA"/>
</dbReference>
<dbReference type="InterPro" id="IPR000825">
    <property type="entry name" value="SUF_FeS_clus_asmbl_SufBD_core"/>
</dbReference>
<dbReference type="PANTHER" id="PTHR43575">
    <property type="entry name" value="PROTEIN ABCI7, CHLOROPLASTIC"/>
    <property type="match status" value="1"/>
</dbReference>
<dbReference type="Pfam" id="PF01458">
    <property type="entry name" value="SUFBD_core"/>
    <property type="match status" value="1"/>
</dbReference>